<name>A0A167FZU2_CALVF</name>
<feature type="compositionally biased region" description="Basic and acidic residues" evidence="1">
    <location>
        <begin position="1"/>
        <end position="19"/>
    </location>
</feature>
<gene>
    <name evidence="2" type="ORF">CALVIDRAFT_431576</name>
</gene>
<protein>
    <submittedName>
        <fullName evidence="2">Uncharacterized protein</fullName>
    </submittedName>
</protein>
<evidence type="ECO:0000313" key="3">
    <source>
        <dbReference type="Proteomes" id="UP000076738"/>
    </source>
</evidence>
<reference evidence="2 3" key="1">
    <citation type="journal article" date="2016" name="Mol. Biol. Evol.">
        <title>Comparative Genomics of Early-Diverging Mushroom-Forming Fungi Provides Insights into the Origins of Lignocellulose Decay Capabilities.</title>
        <authorList>
            <person name="Nagy L.G."/>
            <person name="Riley R."/>
            <person name="Tritt A."/>
            <person name="Adam C."/>
            <person name="Daum C."/>
            <person name="Floudas D."/>
            <person name="Sun H."/>
            <person name="Yadav J.S."/>
            <person name="Pangilinan J."/>
            <person name="Larsson K.H."/>
            <person name="Matsuura K."/>
            <person name="Barry K."/>
            <person name="Labutti K."/>
            <person name="Kuo R."/>
            <person name="Ohm R.A."/>
            <person name="Bhattacharya S.S."/>
            <person name="Shirouzu T."/>
            <person name="Yoshinaga Y."/>
            <person name="Martin F.M."/>
            <person name="Grigoriev I.V."/>
            <person name="Hibbett D.S."/>
        </authorList>
    </citation>
    <scope>NUCLEOTIDE SEQUENCE [LARGE SCALE GENOMIC DNA]</scope>
    <source>
        <strain evidence="2 3">TUFC12733</strain>
    </source>
</reference>
<organism evidence="2 3">
    <name type="scientific">Calocera viscosa (strain TUFC12733)</name>
    <dbReference type="NCBI Taxonomy" id="1330018"/>
    <lineage>
        <taxon>Eukaryota</taxon>
        <taxon>Fungi</taxon>
        <taxon>Dikarya</taxon>
        <taxon>Basidiomycota</taxon>
        <taxon>Agaricomycotina</taxon>
        <taxon>Dacrymycetes</taxon>
        <taxon>Dacrymycetales</taxon>
        <taxon>Dacrymycetaceae</taxon>
        <taxon>Calocera</taxon>
    </lineage>
</organism>
<dbReference type="EMBL" id="KV417355">
    <property type="protein sequence ID" value="KZO90025.1"/>
    <property type="molecule type" value="Genomic_DNA"/>
</dbReference>
<keyword evidence="3" id="KW-1185">Reference proteome</keyword>
<feature type="region of interest" description="Disordered" evidence="1">
    <location>
        <begin position="79"/>
        <end position="119"/>
    </location>
</feature>
<dbReference type="AlphaFoldDB" id="A0A167FZU2"/>
<sequence length="207" mass="23033">MKDPDSFHDPLVDVLQQEKARKKARGRGRSSMSRGRESEEGEKASLISLLQTRNCSCCFFLVTYPSIREKRKRLLNSPVTRTGTSCDKNSSSSISSIPRARQEDRRALRAAGAAKENGDEKEEADKVCELWTVLTATGSECQDNADYEACVRADSINLYSGSLLQKPRPPIQGRNRVAFPAKRCRQGPRPCDEAFRAPNTFPDAHGL</sequence>
<evidence type="ECO:0000256" key="1">
    <source>
        <dbReference type="SAM" id="MobiDB-lite"/>
    </source>
</evidence>
<feature type="region of interest" description="Disordered" evidence="1">
    <location>
        <begin position="1"/>
        <end position="42"/>
    </location>
</feature>
<accession>A0A167FZU2</accession>
<proteinExistence type="predicted"/>
<feature type="compositionally biased region" description="Polar residues" evidence="1">
    <location>
        <begin position="79"/>
        <end position="89"/>
    </location>
</feature>
<evidence type="ECO:0000313" key="2">
    <source>
        <dbReference type="EMBL" id="KZO90025.1"/>
    </source>
</evidence>
<dbReference type="Proteomes" id="UP000076738">
    <property type="component" value="Unassembled WGS sequence"/>
</dbReference>